<organism evidence="1 2">
    <name type="scientific">Trichodelitschia bisporula</name>
    <dbReference type="NCBI Taxonomy" id="703511"/>
    <lineage>
        <taxon>Eukaryota</taxon>
        <taxon>Fungi</taxon>
        <taxon>Dikarya</taxon>
        <taxon>Ascomycota</taxon>
        <taxon>Pezizomycotina</taxon>
        <taxon>Dothideomycetes</taxon>
        <taxon>Dothideomycetes incertae sedis</taxon>
        <taxon>Phaeotrichales</taxon>
        <taxon>Phaeotrichaceae</taxon>
        <taxon>Trichodelitschia</taxon>
    </lineage>
</organism>
<evidence type="ECO:0000313" key="2">
    <source>
        <dbReference type="Proteomes" id="UP000799640"/>
    </source>
</evidence>
<protein>
    <submittedName>
        <fullName evidence="1">Uncharacterized protein</fullName>
    </submittedName>
</protein>
<name>A0A6G1I261_9PEZI</name>
<reference evidence="1" key="1">
    <citation type="journal article" date="2020" name="Stud. Mycol.">
        <title>101 Dothideomycetes genomes: a test case for predicting lifestyles and emergence of pathogens.</title>
        <authorList>
            <person name="Haridas S."/>
            <person name="Albert R."/>
            <person name="Binder M."/>
            <person name="Bloem J."/>
            <person name="Labutti K."/>
            <person name="Salamov A."/>
            <person name="Andreopoulos B."/>
            <person name="Baker S."/>
            <person name="Barry K."/>
            <person name="Bills G."/>
            <person name="Bluhm B."/>
            <person name="Cannon C."/>
            <person name="Castanera R."/>
            <person name="Culley D."/>
            <person name="Daum C."/>
            <person name="Ezra D."/>
            <person name="Gonzalez J."/>
            <person name="Henrissat B."/>
            <person name="Kuo A."/>
            <person name="Liang C."/>
            <person name="Lipzen A."/>
            <person name="Lutzoni F."/>
            <person name="Magnuson J."/>
            <person name="Mondo S."/>
            <person name="Nolan M."/>
            <person name="Ohm R."/>
            <person name="Pangilinan J."/>
            <person name="Park H.-J."/>
            <person name="Ramirez L."/>
            <person name="Alfaro M."/>
            <person name="Sun H."/>
            <person name="Tritt A."/>
            <person name="Yoshinaga Y."/>
            <person name="Zwiers L.-H."/>
            <person name="Turgeon B."/>
            <person name="Goodwin S."/>
            <person name="Spatafora J."/>
            <person name="Crous P."/>
            <person name="Grigoriev I."/>
        </authorList>
    </citation>
    <scope>NUCLEOTIDE SEQUENCE</scope>
    <source>
        <strain evidence="1">CBS 262.69</strain>
    </source>
</reference>
<dbReference type="EMBL" id="ML996691">
    <property type="protein sequence ID" value="KAF2402370.1"/>
    <property type="molecule type" value="Genomic_DNA"/>
</dbReference>
<sequence length="85" mass="10662">MHFMLKVLPDFLRRHILRKAYHAEMRDWKKHLERYDQVMTECVDPMHWPDGEGMDMEALRERMQEEHLLAYTKHLERMETFMNWD</sequence>
<keyword evidence="2" id="KW-1185">Reference proteome</keyword>
<gene>
    <name evidence="1" type="ORF">EJ06DRAFT_555018</name>
</gene>
<dbReference type="AlphaFoldDB" id="A0A6G1I261"/>
<dbReference type="Proteomes" id="UP000799640">
    <property type="component" value="Unassembled WGS sequence"/>
</dbReference>
<accession>A0A6G1I261</accession>
<evidence type="ECO:0000313" key="1">
    <source>
        <dbReference type="EMBL" id="KAF2402370.1"/>
    </source>
</evidence>
<proteinExistence type="predicted"/>